<dbReference type="Pfam" id="PF17775">
    <property type="entry name" value="YchJ_M-like"/>
    <property type="match status" value="1"/>
</dbReference>
<dbReference type="AlphaFoldDB" id="A0A0F9FC00"/>
<gene>
    <name evidence="3" type="ORF">LCGC14_1970560</name>
</gene>
<accession>A0A0F9FC00</accession>
<dbReference type="SUPFAM" id="SSF103642">
    <property type="entry name" value="Sec-C motif"/>
    <property type="match status" value="1"/>
</dbReference>
<evidence type="ECO:0000259" key="2">
    <source>
        <dbReference type="Pfam" id="PF17775"/>
    </source>
</evidence>
<evidence type="ECO:0000256" key="1">
    <source>
        <dbReference type="ARBA" id="ARBA00010839"/>
    </source>
</evidence>
<dbReference type="InterPro" id="IPR032710">
    <property type="entry name" value="NTF2-like_dom_sf"/>
</dbReference>
<name>A0A0F9FC00_9ZZZZ</name>
<organism evidence="3">
    <name type="scientific">marine sediment metagenome</name>
    <dbReference type="NCBI Taxonomy" id="412755"/>
    <lineage>
        <taxon>unclassified sequences</taxon>
        <taxon>metagenomes</taxon>
        <taxon>ecological metagenomes</taxon>
    </lineage>
</organism>
<dbReference type="HAMAP" id="MF_00612">
    <property type="entry name" value="UPF0225"/>
    <property type="match status" value="1"/>
</dbReference>
<proteinExistence type="inferred from homology"/>
<dbReference type="SUPFAM" id="SSF54427">
    <property type="entry name" value="NTF2-like"/>
    <property type="match status" value="1"/>
</dbReference>
<dbReference type="EMBL" id="LAZR01021863">
    <property type="protein sequence ID" value="KKL83854.1"/>
    <property type="molecule type" value="Genomic_DNA"/>
</dbReference>
<dbReference type="InterPro" id="IPR048469">
    <property type="entry name" value="YchJ-like_M"/>
</dbReference>
<sequence>MNKLCPCSNDRLYQDCCQPFHTRKSDAQTAEQLMRSRYSAFVLADIDYLFDTLHPAQRQPNERSQLAATIHQTDWLGLTILDAKESEVEFVAFYQTEGIQQLHERSHFEYDDGKWFYVDGLMMKAIKLGRNEPCVCGSGKKLKHCHG</sequence>
<dbReference type="NCBIfam" id="NF002486">
    <property type="entry name" value="PRK01752.1"/>
    <property type="match status" value="1"/>
</dbReference>
<evidence type="ECO:0000313" key="3">
    <source>
        <dbReference type="EMBL" id="KKL83854.1"/>
    </source>
</evidence>
<reference evidence="3" key="1">
    <citation type="journal article" date="2015" name="Nature">
        <title>Complex archaea that bridge the gap between prokaryotes and eukaryotes.</title>
        <authorList>
            <person name="Spang A."/>
            <person name="Saw J.H."/>
            <person name="Jorgensen S.L."/>
            <person name="Zaremba-Niedzwiedzka K."/>
            <person name="Martijn J."/>
            <person name="Lind A.E."/>
            <person name="van Eijk R."/>
            <person name="Schleper C."/>
            <person name="Guy L."/>
            <person name="Ettema T.J."/>
        </authorList>
    </citation>
    <scope>NUCLEOTIDE SEQUENCE</scope>
</reference>
<dbReference type="PANTHER" id="PTHR33747:SF1">
    <property type="entry name" value="ADENYLATE CYCLASE-ASSOCIATED CAP C-TERMINAL DOMAIN-CONTAINING PROTEIN"/>
    <property type="match status" value="1"/>
</dbReference>
<dbReference type="InterPro" id="IPR023006">
    <property type="entry name" value="YchJ-like"/>
</dbReference>
<comment type="caution">
    <text evidence="3">The sequence shown here is derived from an EMBL/GenBank/DDBJ whole genome shotgun (WGS) entry which is preliminary data.</text>
</comment>
<dbReference type="Pfam" id="PF02810">
    <property type="entry name" value="SEC-C"/>
    <property type="match status" value="1"/>
</dbReference>
<protein>
    <recommendedName>
        <fullName evidence="2">YchJ-like middle NTF2-like domain-containing protein</fullName>
    </recommendedName>
</protein>
<dbReference type="InterPro" id="IPR004027">
    <property type="entry name" value="SEC_C_motif"/>
</dbReference>
<comment type="similarity">
    <text evidence="1">Belongs to the UPF0225 family.</text>
</comment>
<feature type="domain" description="YchJ-like middle NTF2-like" evidence="2">
    <location>
        <begin position="29"/>
        <end position="120"/>
    </location>
</feature>
<dbReference type="Gene3D" id="3.10.450.50">
    <property type="match status" value="1"/>
</dbReference>
<dbReference type="NCBIfam" id="NF002449">
    <property type="entry name" value="PRK01617.1"/>
    <property type="match status" value="1"/>
</dbReference>
<dbReference type="PANTHER" id="PTHR33747">
    <property type="entry name" value="UPF0225 PROTEIN SCO1677"/>
    <property type="match status" value="1"/>
</dbReference>